<dbReference type="Proteomes" id="UP000660265">
    <property type="component" value="Unassembled WGS sequence"/>
</dbReference>
<organism evidence="1 2">
    <name type="scientific">Streptomyces camponoticapitis</name>
    <dbReference type="NCBI Taxonomy" id="1616125"/>
    <lineage>
        <taxon>Bacteria</taxon>
        <taxon>Bacillati</taxon>
        <taxon>Actinomycetota</taxon>
        <taxon>Actinomycetes</taxon>
        <taxon>Kitasatosporales</taxon>
        <taxon>Streptomycetaceae</taxon>
        <taxon>Streptomyces</taxon>
    </lineage>
</organism>
<accession>A0ABQ2EST9</accession>
<sequence length="104" mass="12184">MASVRFVLRRLAFQRFVRDRTSGCRGKKGRRGGWPISRDADLCKQGNVFEGLISRLRDWRGIATRFDETPESYLASLKLRSLMISTFGCAWGLTRRFRDYCSRW</sequence>
<evidence type="ECO:0000313" key="2">
    <source>
        <dbReference type="Proteomes" id="UP000660265"/>
    </source>
</evidence>
<protein>
    <recommendedName>
        <fullName evidence="3">Transposase</fullName>
    </recommendedName>
</protein>
<evidence type="ECO:0000313" key="1">
    <source>
        <dbReference type="EMBL" id="GGK20468.1"/>
    </source>
</evidence>
<comment type="caution">
    <text evidence="1">The sequence shown here is derived from an EMBL/GenBank/DDBJ whole genome shotgun (WGS) entry which is preliminary data.</text>
</comment>
<gene>
    <name evidence="1" type="ORF">GCM10011583_60440</name>
</gene>
<reference evidence="2" key="1">
    <citation type="journal article" date="2019" name="Int. J. Syst. Evol. Microbiol.">
        <title>The Global Catalogue of Microorganisms (GCM) 10K type strain sequencing project: providing services to taxonomists for standard genome sequencing and annotation.</title>
        <authorList>
            <consortium name="The Broad Institute Genomics Platform"/>
            <consortium name="The Broad Institute Genome Sequencing Center for Infectious Disease"/>
            <person name="Wu L."/>
            <person name="Ma J."/>
        </authorList>
    </citation>
    <scope>NUCLEOTIDE SEQUENCE [LARGE SCALE GENOMIC DNA]</scope>
    <source>
        <strain evidence="2">CGMCC 4.7275</strain>
    </source>
</reference>
<dbReference type="EMBL" id="BMMV01000025">
    <property type="protein sequence ID" value="GGK20468.1"/>
    <property type="molecule type" value="Genomic_DNA"/>
</dbReference>
<proteinExistence type="predicted"/>
<name>A0ABQ2EST9_9ACTN</name>
<keyword evidence="2" id="KW-1185">Reference proteome</keyword>
<evidence type="ECO:0008006" key="3">
    <source>
        <dbReference type="Google" id="ProtNLM"/>
    </source>
</evidence>